<reference evidence="3" key="1">
    <citation type="submission" date="2024-06" db="EMBL/GenBank/DDBJ databases">
        <title>Multi-omics analyses provide insights into the biosynthesis of the anticancer antibiotic pleurotin in Hohenbuehelia grisea.</title>
        <authorList>
            <person name="Weaver J.A."/>
            <person name="Alberti F."/>
        </authorList>
    </citation>
    <scope>NUCLEOTIDE SEQUENCE [LARGE SCALE GENOMIC DNA]</scope>
    <source>
        <strain evidence="3">T-177</strain>
    </source>
</reference>
<keyword evidence="3" id="KW-1185">Reference proteome</keyword>
<evidence type="ECO:0000313" key="2">
    <source>
        <dbReference type="EMBL" id="KAL0955215.1"/>
    </source>
</evidence>
<dbReference type="EMBL" id="JASNQZ010000007">
    <property type="protein sequence ID" value="KAL0955215.1"/>
    <property type="molecule type" value="Genomic_DNA"/>
</dbReference>
<gene>
    <name evidence="2" type="ORF">HGRIS_004118</name>
</gene>
<sequence length="186" mass="21271">MFLSKSSAAILPVTAFVERSRRHVYLTKPYLRVFIAAVLVFNTLFFFFCSNRLETETIHESQAVLLPINSTDADGSLPPMYERFHEYERNLPQHNESLPAPEGKNARFLWVANHAHASGWGNIMQEMIFNAHLAYASDRTYVFDNYTWNRDGPDYSDYNGNLIPSRIPVSTMLNGAIAPRGPLHLY</sequence>
<name>A0ABR3JIC0_9AGAR</name>
<keyword evidence="1" id="KW-0472">Membrane</keyword>
<keyword evidence="1" id="KW-0812">Transmembrane</keyword>
<keyword evidence="1" id="KW-1133">Transmembrane helix</keyword>
<proteinExistence type="predicted"/>
<organism evidence="2 3">
    <name type="scientific">Hohenbuehelia grisea</name>
    <dbReference type="NCBI Taxonomy" id="104357"/>
    <lineage>
        <taxon>Eukaryota</taxon>
        <taxon>Fungi</taxon>
        <taxon>Dikarya</taxon>
        <taxon>Basidiomycota</taxon>
        <taxon>Agaricomycotina</taxon>
        <taxon>Agaricomycetes</taxon>
        <taxon>Agaricomycetidae</taxon>
        <taxon>Agaricales</taxon>
        <taxon>Pleurotineae</taxon>
        <taxon>Pleurotaceae</taxon>
        <taxon>Hohenbuehelia</taxon>
    </lineage>
</organism>
<evidence type="ECO:0000256" key="1">
    <source>
        <dbReference type="SAM" id="Phobius"/>
    </source>
</evidence>
<evidence type="ECO:0000313" key="3">
    <source>
        <dbReference type="Proteomes" id="UP001556367"/>
    </source>
</evidence>
<feature type="transmembrane region" description="Helical" evidence="1">
    <location>
        <begin position="29"/>
        <end position="48"/>
    </location>
</feature>
<comment type="caution">
    <text evidence="2">The sequence shown here is derived from an EMBL/GenBank/DDBJ whole genome shotgun (WGS) entry which is preliminary data.</text>
</comment>
<accession>A0ABR3JIC0</accession>
<protein>
    <submittedName>
        <fullName evidence="2">Uncharacterized protein</fullName>
    </submittedName>
</protein>
<dbReference type="Proteomes" id="UP001556367">
    <property type="component" value="Unassembled WGS sequence"/>
</dbReference>